<dbReference type="KEGG" id="pfj:MYCFIDRAFT_200746"/>
<sequence>MSKLTVELPSRLTRKAEEDDEAEKVLIREQAPFATWYLTRELGGKKTRKLSRMLLVGDQGDLQKCRKERPECPKDARVSALRTFKNKKKYTVYSLPICEHEEVSIEGTYAVLEDTFLEFLKMPRKPAFKKRLIIVVGDRRTHALPSQYLDCALHGDAKFWTCNNPEEKNPEHLLVGHVALRSFRSHIVAVAVQLFKCNGHLDFDAVCEESLKEVVQPSDPLSQDAILATIVVNPEGKPGKTVAADELLELYSMDDSLDVKSKANSTHTRKDVGESSSKINSADFVFSMAHKLVSEGLAAHLPGRDDVAGRYKSGFAAVGDDEDLLNGDSSADERLDTRTPKRGEELIGAEDEVWYDIEADKDSILVN</sequence>
<protein>
    <recommendedName>
        <fullName evidence="1">DUF6589 domain-containing protein</fullName>
    </recommendedName>
</protein>
<dbReference type="AlphaFoldDB" id="M2YHA4"/>
<dbReference type="Pfam" id="PF20231">
    <property type="entry name" value="DUF6589"/>
    <property type="match status" value="1"/>
</dbReference>
<dbReference type="VEuPathDB" id="FungiDB:MYCFIDRAFT_200746"/>
<accession>M2YHA4</accession>
<evidence type="ECO:0000313" key="3">
    <source>
        <dbReference type="Proteomes" id="UP000016932"/>
    </source>
</evidence>
<dbReference type="OrthoDB" id="3935520at2759"/>
<reference evidence="2 3" key="1">
    <citation type="journal article" date="2012" name="PLoS Pathog.">
        <title>Diverse lifestyles and strategies of plant pathogenesis encoded in the genomes of eighteen Dothideomycetes fungi.</title>
        <authorList>
            <person name="Ohm R.A."/>
            <person name="Feau N."/>
            <person name="Henrissat B."/>
            <person name="Schoch C.L."/>
            <person name="Horwitz B.A."/>
            <person name="Barry K.W."/>
            <person name="Condon B.J."/>
            <person name="Copeland A.C."/>
            <person name="Dhillon B."/>
            <person name="Glaser F."/>
            <person name="Hesse C.N."/>
            <person name="Kosti I."/>
            <person name="LaButti K."/>
            <person name="Lindquist E.A."/>
            <person name="Lucas S."/>
            <person name="Salamov A.A."/>
            <person name="Bradshaw R.E."/>
            <person name="Ciuffetti L."/>
            <person name="Hamelin R.C."/>
            <person name="Kema G.H.J."/>
            <person name="Lawrence C."/>
            <person name="Scott J.A."/>
            <person name="Spatafora J.W."/>
            <person name="Turgeon B.G."/>
            <person name="de Wit P.J.G.M."/>
            <person name="Zhong S."/>
            <person name="Goodwin S.B."/>
            <person name="Grigoriev I.V."/>
        </authorList>
    </citation>
    <scope>NUCLEOTIDE SEQUENCE [LARGE SCALE GENOMIC DNA]</scope>
    <source>
        <strain evidence="2 3">CIRAD86</strain>
    </source>
</reference>
<dbReference type="GeneID" id="19335891"/>
<organism evidence="2 3">
    <name type="scientific">Pseudocercospora fijiensis (strain CIRAD86)</name>
    <name type="common">Black leaf streak disease fungus</name>
    <name type="synonym">Mycosphaerella fijiensis</name>
    <dbReference type="NCBI Taxonomy" id="383855"/>
    <lineage>
        <taxon>Eukaryota</taxon>
        <taxon>Fungi</taxon>
        <taxon>Dikarya</taxon>
        <taxon>Ascomycota</taxon>
        <taxon>Pezizomycotina</taxon>
        <taxon>Dothideomycetes</taxon>
        <taxon>Dothideomycetidae</taxon>
        <taxon>Mycosphaerellales</taxon>
        <taxon>Mycosphaerellaceae</taxon>
        <taxon>Pseudocercospora</taxon>
    </lineage>
</organism>
<keyword evidence="3" id="KW-1185">Reference proteome</keyword>
<evidence type="ECO:0000259" key="1">
    <source>
        <dbReference type="Pfam" id="PF20231"/>
    </source>
</evidence>
<dbReference type="InterPro" id="IPR046496">
    <property type="entry name" value="DUF6589"/>
</dbReference>
<evidence type="ECO:0000313" key="2">
    <source>
        <dbReference type="EMBL" id="EME77210.1"/>
    </source>
</evidence>
<name>M2YHA4_PSEFD</name>
<dbReference type="HOGENOM" id="CLU_754649_0_0_1"/>
<dbReference type="Proteomes" id="UP000016932">
    <property type="component" value="Unassembled WGS sequence"/>
</dbReference>
<dbReference type="EMBL" id="KB446567">
    <property type="protein sequence ID" value="EME77210.1"/>
    <property type="molecule type" value="Genomic_DNA"/>
</dbReference>
<gene>
    <name evidence="2" type="ORF">MYCFIDRAFT_200746</name>
</gene>
<feature type="domain" description="DUF6589" evidence="1">
    <location>
        <begin position="56"/>
        <end position="143"/>
    </location>
</feature>
<dbReference type="RefSeq" id="XP_007932257.1">
    <property type="nucleotide sequence ID" value="XM_007934066.1"/>
</dbReference>
<proteinExistence type="predicted"/>